<proteinExistence type="predicted"/>
<dbReference type="AlphaFoldDB" id="C5BMI4"/>
<dbReference type="EMBL" id="CP001614">
    <property type="protein sequence ID" value="ACR14123.1"/>
    <property type="molecule type" value="Genomic_DNA"/>
</dbReference>
<keyword evidence="1" id="KW-1133">Transmembrane helix</keyword>
<sequence length="77" mass="8274">MVIAVLLIPWYTNTQQEYLSPAFLIAIVEGLFEGGDAFWRAGTPLLAGVAAVVGLSLVVLGVRWLLLRNRPEPAPAA</sequence>
<organism evidence="2 3">
    <name type="scientific">Teredinibacter turnerae (strain ATCC 39867 / T7901)</name>
    <dbReference type="NCBI Taxonomy" id="377629"/>
    <lineage>
        <taxon>Bacteria</taxon>
        <taxon>Pseudomonadati</taxon>
        <taxon>Pseudomonadota</taxon>
        <taxon>Gammaproteobacteria</taxon>
        <taxon>Cellvibrionales</taxon>
        <taxon>Cellvibrionaceae</taxon>
        <taxon>Teredinibacter</taxon>
    </lineage>
</organism>
<dbReference type="KEGG" id="ttu:TERTU_2735"/>
<dbReference type="Proteomes" id="UP000009080">
    <property type="component" value="Chromosome"/>
</dbReference>
<protein>
    <submittedName>
        <fullName evidence="2">Membrane protein</fullName>
    </submittedName>
</protein>
<keyword evidence="1" id="KW-0812">Transmembrane</keyword>
<keyword evidence="3" id="KW-1185">Reference proteome</keyword>
<evidence type="ECO:0000256" key="1">
    <source>
        <dbReference type="SAM" id="Phobius"/>
    </source>
</evidence>
<evidence type="ECO:0000313" key="2">
    <source>
        <dbReference type="EMBL" id="ACR14123.1"/>
    </source>
</evidence>
<accession>C5BMI4</accession>
<feature type="transmembrane region" description="Helical" evidence="1">
    <location>
        <begin position="45"/>
        <end position="66"/>
    </location>
</feature>
<gene>
    <name evidence="2" type="ordered locus">TERTU_2735</name>
</gene>
<dbReference type="eggNOG" id="ENOG5030R2M">
    <property type="taxonomic scope" value="Bacteria"/>
</dbReference>
<keyword evidence="1" id="KW-0472">Membrane</keyword>
<name>C5BMI4_TERTT</name>
<reference evidence="2 3" key="1">
    <citation type="journal article" date="2009" name="PLoS ONE">
        <title>The complete genome of Teredinibacter turnerae T7901: an intracellular endosymbiont of marine wood-boring bivalves (shipworms).</title>
        <authorList>
            <person name="Yang J.C."/>
            <person name="Madupu R."/>
            <person name="Durkin A.S."/>
            <person name="Ekborg N.A."/>
            <person name="Pedamallu C.S."/>
            <person name="Hostetler J.B."/>
            <person name="Radune D."/>
            <person name="Toms B.S."/>
            <person name="Henrissat B."/>
            <person name="Coutinho P.M."/>
            <person name="Schwarz S."/>
            <person name="Field L."/>
            <person name="Trindade-Silva A.E."/>
            <person name="Soares C.A.G."/>
            <person name="Elshahawi S."/>
            <person name="Hanora A."/>
            <person name="Schmidt E.W."/>
            <person name="Haygood M.G."/>
            <person name="Posfai J."/>
            <person name="Benner J."/>
            <person name="Madinger C."/>
            <person name="Nove J."/>
            <person name="Anton B."/>
            <person name="Chaudhary K."/>
            <person name="Foster J."/>
            <person name="Holman A."/>
            <person name="Kumar S."/>
            <person name="Lessard P.A."/>
            <person name="Luyten Y.A."/>
            <person name="Slatko B."/>
            <person name="Wood N."/>
            <person name="Wu B."/>
            <person name="Teplitski M."/>
            <person name="Mougous J.D."/>
            <person name="Ward N."/>
            <person name="Eisen J.A."/>
            <person name="Badger J.H."/>
            <person name="Distel D.L."/>
        </authorList>
    </citation>
    <scope>NUCLEOTIDE SEQUENCE [LARGE SCALE GENOMIC DNA]</scope>
    <source>
        <strain evidence="3">ATCC 39867 / T7901</strain>
    </source>
</reference>
<dbReference type="STRING" id="377629.TERTU_2735"/>
<evidence type="ECO:0000313" key="3">
    <source>
        <dbReference type="Proteomes" id="UP000009080"/>
    </source>
</evidence>
<dbReference type="HOGENOM" id="CLU_2636834_0_0_6"/>